<dbReference type="InterPro" id="IPR029332">
    <property type="entry name" value="PEHE_dom"/>
</dbReference>
<sequence>MIAPKAPIAKAGTRERAIRRRRSVPPQARTLRNPGQLHGDEAELEVVLNPTPVKGPDLGPPATPPGPSATRPAHPGALDSHKENLELKSLLLAQLDTIQRQSEDICRKDRQLRDLQRENGDLKRRLKDLERTRKSAILEGTEPIAASSTPQSQPPRPRSPQLASRWVEPPIIETEELYYCSAGESFVAREREEIAHIRAHAEVPAWRARLLSPSRSGPAEMGEDLTDAHFLKRHAKLEADEKRRKRWDIQRIREQVTIQRLKARYEQPDYLFKPSGMGSSVRPPAPDPPTERETIYPDPENITHVCVQGTIPVCAFGLPLPKLPPQEFSIPWLSPASVWHDRTSESSDASGPVG</sequence>
<gene>
    <name evidence="3" type="ORF">TCAL_17209</name>
</gene>
<dbReference type="STRING" id="6832.A0A553N6Q9"/>
<feature type="region of interest" description="Disordered" evidence="1">
    <location>
        <begin position="1"/>
        <end position="79"/>
    </location>
</feature>
<dbReference type="PANTHER" id="PTHR21656">
    <property type="entry name" value="MALE-SPECIFIC LETHAL-1 PROTEIN"/>
    <property type="match status" value="1"/>
</dbReference>
<feature type="region of interest" description="Disordered" evidence="1">
    <location>
        <begin position="135"/>
        <end position="164"/>
    </location>
</feature>
<dbReference type="PANTHER" id="PTHR21656:SF2">
    <property type="entry name" value="MALE-SPECIFIC LETHAL 1 HOMOLOG"/>
    <property type="match status" value="1"/>
</dbReference>
<protein>
    <recommendedName>
        <fullName evidence="2">PEHE domain-containing protein</fullName>
    </recommendedName>
</protein>
<dbReference type="InterPro" id="IPR026711">
    <property type="entry name" value="Msl-1"/>
</dbReference>
<keyword evidence="4" id="KW-1185">Reference proteome</keyword>
<evidence type="ECO:0000313" key="4">
    <source>
        <dbReference type="Proteomes" id="UP000318571"/>
    </source>
</evidence>
<accession>A0A553N6Q9</accession>
<dbReference type="PROSITE" id="PS52052">
    <property type="entry name" value="PEHE"/>
    <property type="match status" value="1"/>
</dbReference>
<dbReference type="Pfam" id="PF15275">
    <property type="entry name" value="PEHE"/>
    <property type="match status" value="1"/>
</dbReference>
<dbReference type="Gene3D" id="6.10.250.2000">
    <property type="match status" value="1"/>
</dbReference>
<dbReference type="SMART" id="SM01300">
    <property type="entry name" value="PEHE"/>
    <property type="match status" value="1"/>
</dbReference>
<evidence type="ECO:0000259" key="2">
    <source>
        <dbReference type="PROSITE" id="PS52052"/>
    </source>
</evidence>
<name>A0A553N6Q9_TIGCA</name>
<feature type="domain" description="PEHE" evidence="2">
    <location>
        <begin position="200"/>
        <end position="332"/>
    </location>
</feature>
<dbReference type="Proteomes" id="UP000318571">
    <property type="component" value="Chromosome 8"/>
</dbReference>
<dbReference type="OMA" id="ENITHVC"/>
<reference evidence="3 4" key="1">
    <citation type="journal article" date="2018" name="Nat. Ecol. Evol.">
        <title>Genomic signatures of mitonuclear coevolution across populations of Tigriopus californicus.</title>
        <authorList>
            <person name="Barreto F.S."/>
            <person name="Watson E.T."/>
            <person name="Lima T.G."/>
            <person name="Willett C.S."/>
            <person name="Edmands S."/>
            <person name="Li W."/>
            <person name="Burton R.S."/>
        </authorList>
    </citation>
    <scope>NUCLEOTIDE SEQUENCE [LARGE SCALE GENOMIC DNA]</scope>
    <source>
        <strain evidence="3 4">San Diego</strain>
    </source>
</reference>
<comment type="caution">
    <text evidence="3">The sequence shown here is derived from an EMBL/GenBank/DDBJ whole genome shotgun (WGS) entry which is preliminary data.</text>
</comment>
<evidence type="ECO:0000313" key="3">
    <source>
        <dbReference type="EMBL" id="TRY61106.1"/>
    </source>
</evidence>
<dbReference type="Gene3D" id="1.20.5.170">
    <property type="match status" value="1"/>
</dbReference>
<dbReference type="AlphaFoldDB" id="A0A553N6Q9"/>
<evidence type="ECO:0000256" key="1">
    <source>
        <dbReference type="SAM" id="MobiDB-lite"/>
    </source>
</evidence>
<dbReference type="GO" id="GO:0003682">
    <property type="term" value="F:chromatin binding"/>
    <property type="evidence" value="ECO:0007669"/>
    <property type="project" value="TreeGrafter"/>
</dbReference>
<proteinExistence type="predicted"/>
<dbReference type="GO" id="GO:0072487">
    <property type="term" value="C:MSL complex"/>
    <property type="evidence" value="ECO:0007669"/>
    <property type="project" value="InterPro"/>
</dbReference>
<dbReference type="OrthoDB" id="6022555at2759"/>
<organism evidence="3 4">
    <name type="scientific">Tigriopus californicus</name>
    <name type="common">Marine copepod</name>
    <dbReference type="NCBI Taxonomy" id="6832"/>
    <lineage>
        <taxon>Eukaryota</taxon>
        <taxon>Metazoa</taxon>
        <taxon>Ecdysozoa</taxon>
        <taxon>Arthropoda</taxon>
        <taxon>Crustacea</taxon>
        <taxon>Multicrustacea</taxon>
        <taxon>Hexanauplia</taxon>
        <taxon>Copepoda</taxon>
        <taxon>Harpacticoida</taxon>
        <taxon>Harpacticidae</taxon>
        <taxon>Tigriopus</taxon>
    </lineage>
</organism>
<feature type="region of interest" description="Disordered" evidence="1">
    <location>
        <begin position="273"/>
        <end position="296"/>
    </location>
</feature>
<feature type="compositionally biased region" description="Pro residues" evidence="1">
    <location>
        <begin position="58"/>
        <end position="67"/>
    </location>
</feature>
<dbReference type="EMBL" id="VCGU01000459">
    <property type="protein sequence ID" value="TRY61106.1"/>
    <property type="molecule type" value="Genomic_DNA"/>
</dbReference>